<dbReference type="AlphaFoldDB" id="A0A5A7R6S3"/>
<protein>
    <submittedName>
        <fullName evidence="2">3-bisphosphoglycerate-dependent phosphoglyceratemutase</fullName>
    </submittedName>
</protein>
<evidence type="ECO:0000313" key="2">
    <source>
        <dbReference type="EMBL" id="GER51961.1"/>
    </source>
</evidence>
<evidence type="ECO:0000256" key="1">
    <source>
        <dbReference type="SAM" id="MobiDB-lite"/>
    </source>
</evidence>
<reference evidence="3" key="1">
    <citation type="journal article" date="2019" name="Curr. Biol.">
        <title>Genome Sequence of Striga asiatica Provides Insight into the Evolution of Plant Parasitism.</title>
        <authorList>
            <person name="Yoshida S."/>
            <person name="Kim S."/>
            <person name="Wafula E.K."/>
            <person name="Tanskanen J."/>
            <person name="Kim Y.M."/>
            <person name="Honaas L."/>
            <person name="Yang Z."/>
            <person name="Spallek T."/>
            <person name="Conn C.E."/>
            <person name="Ichihashi Y."/>
            <person name="Cheong K."/>
            <person name="Cui S."/>
            <person name="Der J.P."/>
            <person name="Gundlach H."/>
            <person name="Jiao Y."/>
            <person name="Hori C."/>
            <person name="Ishida J.K."/>
            <person name="Kasahara H."/>
            <person name="Kiba T."/>
            <person name="Kim M.S."/>
            <person name="Koo N."/>
            <person name="Laohavisit A."/>
            <person name="Lee Y.H."/>
            <person name="Lumba S."/>
            <person name="McCourt P."/>
            <person name="Mortimer J.C."/>
            <person name="Mutuku J.M."/>
            <person name="Nomura T."/>
            <person name="Sasaki-Sekimoto Y."/>
            <person name="Seto Y."/>
            <person name="Wang Y."/>
            <person name="Wakatake T."/>
            <person name="Sakakibara H."/>
            <person name="Demura T."/>
            <person name="Yamaguchi S."/>
            <person name="Yoneyama K."/>
            <person name="Manabe R.I."/>
            <person name="Nelson D.C."/>
            <person name="Schulman A.H."/>
            <person name="Timko M.P."/>
            <person name="dePamphilis C.W."/>
            <person name="Choi D."/>
            <person name="Shirasu K."/>
        </authorList>
    </citation>
    <scope>NUCLEOTIDE SEQUENCE [LARGE SCALE GENOMIC DNA]</scope>
    <source>
        <strain evidence="3">cv. UVA1</strain>
    </source>
</reference>
<comment type="caution">
    <text evidence="2">The sequence shown here is derived from an EMBL/GenBank/DDBJ whole genome shotgun (WGS) entry which is preliminary data.</text>
</comment>
<keyword evidence="3" id="KW-1185">Reference proteome</keyword>
<gene>
    <name evidence="2" type="ORF">STAS_29368</name>
</gene>
<sequence length="337" mass="37362">MLKRQDSSLSSSSRRQFVATTPPPPETHDVKSVGCMSGIFKLFSKYQNPNKRITFGRKQVKLKPPSPAKSRKPPPPAAKEDEIEEKSLDLRSPTLPPEIRRQQESIPRTPPSPSLVARLMGLEDLGAAADKPEAAEGEGENRVTEKRRRLLLALEKCNEDLEALKKIIRTVQAGDARVPKTDGRSAVDEEKNIPAVAVEEKELTRSPLNSVSVEQNSAAGATRVSHLRKTTPGKKPGENDEPIAKLLNKSSIIESSLRLRRQASAAIAPPWCSRAMVKSVEEVCGDIVWGQKREIERIGLVLQDHLCRELVEELAIELKSCNIYALPFDSCKRKLCF</sequence>
<dbReference type="EMBL" id="BKCP01010070">
    <property type="protein sequence ID" value="GER51961.1"/>
    <property type="molecule type" value="Genomic_DNA"/>
</dbReference>
<feature type="region of interest" description="Disordered" evidence="1">
    <location>
        <begin position="207"/>
        <end position="242"/>
    </location>
</feature>
<feature type="region of interest" description="Disordered" evidence="1">
    <location>
        <begin position="1"/>
        <end position="32"/>
    </location>
</feature>
<dbReference type="PANTHER" id="PTHR37234">
    <property type="entry name" value="OS03G0319200 PROTEIN"/>
    <property type="match status" value="1"/>
</dbReference>
<proteinExistence type="predicted"/>
<organism evidence="2 3">
    <name type="scientific">Striga asiatica</name>
    <name type="common">Asiatic witchweed</name>
    <name type="synonym">Buchnera asiatica</name>
    <dbReference type="NCBI Taxonomy" id="4170"/>
    <lineage>
        <taxon>Eukaryota</taxon>
        <taxon>Viridiplantae</taxon>
        <taxon>Streptophyta</taxon>
        <taxon>Embryophyta</taxon>
        <taxon>Tracheophyta</taxon>
        <taxon>Spermatophyta</taxon>
        <taxon>Magnoliopsida</taxon>
        <taxon>eudicotyledons</taxon>
        <taxon>Gunneridae</taxon>
        <taxon>Pentapetalae</taxon>
        <taxon>asterids</taxon>
        <taxon>lamiids</taxon>
        <taxon>Lamiales</taxon>
        <taxon>Orobanchaceae</taxon>
        <taxon>Buchnereae</taxon>
        <taxon>Striga</taxon>
    </lineage>
</organism>
<feature type="compositionally biased region" description="Polar residues" evidence="1">
    <location>
        <begin position="207"/>
        <end position="219"/>
    </location>
</feature>
<name>A0A5A7R6S3_STRAF</name>
<dbReference type="PANTHER" id="PTHR37234:SF1">
    <property type="entry name" value="OS03G0319200 PROTEIN"/>
    <property type="match status" value="1"/>
</dbReference>
<dbReference type="Proteomes" id="UP000325081">
    <property type="component" value="Unassembled WGS sequence"/>
</dbReference>
<dbReference type="OrthoDB" id="780613at2759"/>
<feature type="region of interest" description="Disordered" evidence="1">
    <location>
        <begin position="51"/>
        <end position="115"/>
    </location>
</feature>
<accession>A0A5A7R6S3</accession>
<evidence type="ECO:0000313" key="3">
    <source>
        <dbReference type="Proteomes" id="UP000325081"/>
    </source>
</evidence>